<dbReference type="Proteomes" id="UP000279909">
    <property type="component" value="Unassembled WGS sequence"/>
</dbReference>
<comment type="caution">
    <text evidence="2">The sequence shown here is derived from an EMBL/GenBank/DDBJ whole genome shotgun (WGS) entry which is preliminary data.</text>
</comment>
<name>A0A3M8H5B2_9BACI</name>
<dbReference type="OrthoDB" id="9954947at2"/>
<dbReference type="AlphaFoldDB" id="A0A3M8H5B2"/>
<reference evidence="2 3" key="1">
    <citation type="journal article" date="2014" name="Int. J. Syst. Evol. Microbiol.">
        <title>Lysinibacillus halotolerans sp. nov., isolated from saline-alkaline soil.</title>
        <authorList>
            <person name="Kong D."/>
            <person name="Wang Y."/>
            <person name="Zhao B."/>
            <person name="Li Y."/>
            <person name="Song J."/>
            <person name="Zhai Y."/>
            <person name="Zhang C."/>
            <person name="Wang H."/>
            <person name="Chen X."/>
            <person name="Zhao B."/>
            <person name="Ruan Z."/>
        </authorList>
    </citation>
    <scope>NUCLEOTIDE SEQUENCE [LARGE SCALE GENOMIC DNA]</scope>
    <source>
        <strain evidence="2 3">MCCC 1A12703</strain>
    </source>
</reference>
<keyword evidence="1" id="KW-1133">Transmembrane helix</keyword>
<dbReference type="EMBL" id="RHLQ01000043">
    <property type="protein sequence ID" value="RNC97606.1"/>
    <property type="molecule type" value="Genomic_DNA"/>
</dbReference>
<dbReference type="RefSeq" id="WP_122972998.1">
    <property type="nucleotide sequence ID" value="NZ_RHLQ01000043.1"/>
</dbReference>
<keyword evidence="1" id="KW-0472">Membrane</keyword>
<sequence length="70" mass="8020">MNTNYIVGTLFFLTGSFMLFMHRLVSLAVHHLGNFVNDTIHLSNLLYIPSILFIIIGLILIYIGLKRVKK</sequence>
<gene>
    <name evidence="2" type="ORF">EC501_14390</name>
</gene>
<evidence type="ECO:0000256" key="1">
    <source>
        <dbReference type="SAM" id="Phobius"/>
    </source>
</evidence>
<evidence type="ECO:0008006" key="4">
    <source>
        <dbReference type="Google" id="ProtNLM"/>
    </source>
</evidence>
<feature type="transmembrane region" description="Helical" evidence="1">
    <location>
        <begin position="5"/>
        <end position="25"/>
    </location>
</feature>
<protein>
    <recommendedName>
        <fullName evidence="4">DUF3955 domain-containing protein</fullName>
    </recommendedName>
</protein>
<feature type="transmembrane region" description="Helical" evidence="1">
    <location>
        <begin position="45"/>
        <end position="65"/>
    </location>
</feature>
<organism evidence="2 3">
    <name type="scientific">Lysinibacillus halotolerans</name>
    <dbReference type="NCBI Taxonomy" id="1368476"/>
    <lineage>
        <taxon>Bacteria</taxon>
        <taxon>Bacillati</taxon>
        <taxon>Bacillota</taxon>
        <taxon>Bacilli</taxon>
        <taxon>Bacillales</taxon>
        <taxon>Bacillaceae</taxon>
        <taxon>Lysinibacillus</taxon>
    </lineage>
</organism>
<keyword evidence="3" id="KW-1185">Reference proteome</keyword>
<evidence type="ECO:0000313" key="2">
    <source>
        <dbReference type="EMBL" id="RNC97606.1"/>
    </source>
</evidence>
<accession>A0A3M8H5B2</accession>
<proteinExistence type="predicted"/>
<evidence type="ECO:0000313" key="3">
    <source>
        <dbReference type="Proteomes" id="UP000279909"/>
    </source>
</evidence>
<keyword evidence="1" id="KW-0812">Transmembrane</keyword>